<organism evidence="1 2">
    <name type="scientific">Trichonephila clavata</name>
    <name type="common">Joro spider</name>
    <name type="synonym">Nephila clavata</name>
    <dbReference type="NCBI Taxonomy" id="2740835"/>
    <lineage>
        <taxon>Eukaryota</taxon>
        <taxon>Metazoa</taxon>
        <taxon>Ecdysozoa</taxon>
        <taxon>Arthropoda</taxon>
        <taxon>Chelicerata</taxon>
        <taxon>Arachnida</taxon>
        <taxon>Araneae</taxon>
        <taxon>Araneomorphae</taxon>
        <taxon>Entelegynae</taxon>
        <taxon>Araneoidea</taxon>
        <taxon>Nephilidae</taxon>
        <taxon>Trichonephila</taxon>
    </lineage>
</organism>
<dbReference type="InterPro" id="IPR036397">
    <property type="entry name" value="RNaseH_sf"/>
</dbReference>
<dbReference type="AlphaFoldDB" id="A0A8X6HZC5"/>
<proteinExistence type="predicted"/>
<keyword evidence="2" id="KW-1185">Reference proteome</keyword>
<accession>A0A8X6HZC5</accession>
<name>A0A8X6HZC5_TRICU</name>
<dbReference type="GO" id="GO:0071897">
    <property type="term" value="P:DNA biosynthetic process"/>
    <property type="evidence" value="ECO:0007669"/>
    <property type="project" value="UniProtKB-ARBA"/>
</dbReference>
<dbReference type="SUPFAM" id="SSF56672">
    <property type="entry name" value="DNA/RNA polymerases"/>
    <property type="match status" value="1"/>
</dbReference>
<gene>
    <name evidence="1" type="primary">AVEN_218542_1</name>
    <name evidence="1" type="ORF">TNCT_261</name>
</gene>
<dbReference type="EMBL" id="BMAO01039621">
    <property type="protein sequence ID" value="GFR32702.1"/>
    <property type="molecule type" value="Genomic_DNA"/>
</dbReference>
<dbReference type="PANTHER" id="PTHR47331">
    <property type="entry name" value="PHD-TYPE DOMAIN-CONTAINING PROTEIN"/>
    <property type="match status" value="1"/>
</dbReference>
<dbReference type="GO" id="GO:0003676">
    <property type="term" value="F:nucleic acid binding"/>
    <property type="evidence" value="ECO:0007669"/>
    <property type="project" value="InterPro"/>
</dbReference>
<sequence length="684" mass="77733">MKFLSEDVEETITANNIKGSLVPSCPIKSSLENFKVHSRPISKDRKISPFCPFCETSGHWPLQCNSVTDIEARIQKLKATNRCFLCTNRGHVQKNCFRKEKYCCSKCRKKHHVSICKTPTNEQFATTSTNKIDTSTYNFVHLQRARVFITGSNGITKLTRCLLDGGSQFSFISSDLVNTLNLPVISTAPLDLQAFESPTSFSHKRRQVQFQLSSIWDKSKVNVIAFESSNRYASHPSSPTEVLRFAKSKRMKLADPDDSLSSLPIEILIGADFYWNAMHSDAPVKLSDSLALVPSSFGWILSGSRSHAAVSFNPIVHSINVDTLTHDLDNMVQNFWNIESIVIQPIQEKLRLSTHNAELLTDFHQSFKIIDGRRVVHLPWKPEVKLTSSNYDTAIHRFISWTRRIHTNTELKQKYAKQMQDYIDKKLVEAVLKYTQNEVRLFYLPHHAVKKITNEGIKWRIVFDTSSHSPGHPSLNDAFEAGPNLLPDILAMLLGFRLSKTAVTSDGSQTFLQLILADEDRDATQYAQNGITWRFIAPRAGAMKYLLGWWERLIGIVKQCLRKVLGRALLDEDSMSTVLIGIEAALNSRPLVYEEESDANSAALTPAHFLTGRKLTAILSRPEDTRLNKIYKQQQDLLFFKNIFFNYDPFIKFETRTVPLTTELEILCFCKKTSDRGTCGRKLE</sequence>
<evidence type="ECO:0000313" key="2">
    <source>
        <dbReference type="Proteomes" id="UP000887116"/>
    </source>
</evidence>
<dbReference type="PANTHER" id="PTHR47331:SF5">
    <property type="entry name" value="RIBONUCLEASE H"/>
    <property type="match status" value="1"/>
</dbReference>
<dbReference type="InterPro" id="IPR043502">
    <property type="entry name" value="DNA/RNA_pol_sf"/>
</dbReference>
<dbReference type="Gene3D" id="3.30.420.10">
    <property type="entry name" value="Ribonuclease H-like superfamily/Ribonuclease H"/>
    <property type="match status" value="1"/>
</dbReference>
<comment type="caution">
    <text evidence="1">The sequence shown here is derived from an EMBL/GenBank/DDBJ whole genome shotgun (WGS) entry which is preliminary data.</text>
</comment>
<dbReference type="OrthoDB" id="5967017at2759"/>
<protein>
    <submittedName>
        <fullName evidence="1">Integrase catalytic domain-containing protein</fullName>
    </submittedName>
</protein>
<reference evidence="1" key="1">
    <citation type="submission" date="2020-07" db="EMBL/GenBank/DDBJ databases">
        <title>Multicomponent nature underlies the extraordinary mechanical properties of spider dragline silk.</title>
        <authorList>
            <person name="Kono N."/>
            <person name="Nakamura H."/>
            <person name="Mori M."/>
            <person name="Yoshida Y."/>
            <person name="Ohtoshi R."/>
            <person name="Malay A.D."/>
            <person name="Moran D.A.P."/>
            <person name="Tomita M."/>
            <person name="Numata K."/>
            <person name="Arakawa K."/>
        </authorList>
    </citation>
    <scope>NUCLEOTIDE SEQUENCE</scope>
</reference>
<evidence type="ECO:0000313" key="1">
    <source>
        <dbReference type="EMBL" id="GFR32702.1"/>
    </source>
</evidence>
<dbReference type="Proteomes" id="UP000887116">
    <property type="component" value="Unassembled WGS sequence"/>
</dbReference>